<dbReference type="GO" id="GO:0046930">
    <property type="term" value="C:pore complex"/>
    <property type="evidence" value="ECO:0007669"/>
    <property type="project" value="UniProtKB-KW"/>
</dbReference>
<organism evidence="3 4">
    <name type="scientific">Kangiella profundi</name>
    <dbReference type="NCBI Taxonomy" id="1561924"/>
    <lineage>
        <taxon>Bacteria</taxon>
        <taxon>Pseudomonadati</taxon>
        <taxon>Pseudomonadota</taxon>
        <taxon>Gammaproteobacteria</taxon>
        <taxon>Kangiellales</taxon>
        <taxon>Kangiellaceae</taxon>
        <taxon>Kangiella</taxon>
    </lineage>
</organism>
<keyword evidence="2" id="KW-0812">Transmembrane</keyword>
<protein>
    <submittedName>
        <fullName evidence="3">Uncharacterized protein</fullName>
    </submittedName>
</protein>
<dbReference type="Proteomes" id="UP000232693">
    <property type="component" value="Chromosome"/>
</dbReference>
<accession>A0A2K9ARM0</accession>
<dbReference type="InterPro" id="IPR000498">
    <property type="entry name" value="OmpA-like_TM_dom"/>
</dbReference>
<evidence type="ECO:0000313" key="4">
    <source>
        <dbReference type="Proteomes" id="UP000232693"/>
    </source>
</evidence>
<evidence type="ECO:0000256" key="1">
    <source>
        <dbReference type="ARBA" id="ARBA00005710"/>
    </source>
</evidence>
<dbReference type="RefSeq" id="WP_106645723.1">
    <property type="nucleotide sequence ID" value="NZ_BMGO01000001.1"/>
</dbReference>
<keyword evidence="2" id="KW-0406">Ion transport</keyword>
<gene>
    <name evidence="3" type="ORF">CW740_00545</name>
</gene>
<proteinExistence type="inferred from homology"/>
<evidence type="ECO:0000313" key="3">
    <source>
        <dbReference type="EMBL" id="AUD77801.1"/>
    </source>
</evidence>
<reference evidence="3 4" key="1">
    <citation type="submission" date="2017-12" db="EMBL/GenBank/DDBJ databases">
        <title>Kangiella profundi FT102 completed genome.</title>
        <authorList>
            <person name="Xu J."/>
            <person name="Wang J."/>
            <person name="Lu Y."/>
        </authorList>
    </citation>
    <scope>NUCLEOTIDE SEQUENCE [LARGE SCALE GENOMIC DNA]</scope>
    <source>
        <strain evidence="3 4">FT102</strain>
    </source>
</reference>
<dbReference type="Gene3D" id="2.40.160.20">
    <property type="match status" value="1"/>
</dbReference>
<dbReference type="GO" id="GO:0009279">
    <property type="term" value="C:cell outer membrane"/>
    <property type="evidence" value="ECO:0007669"/>
    <property type="project" value="InterPro"/>
</dbReference>
<keyword evidence="2" id="KW-0626">Porin</keyword>
<dbReference type="Pfam" id="PF01389">
    <property type="entry name" value="OmpA_membrane"/>
    <property type="match status" value="1"/>
</dbReference>
<keyword evidence="4" id="KW-1185">Reference proteome</keyword>
<dbReference type="OrthoDB" id="5786186at2"/>
<name>A0A2K9ARM0_9GAMM</name>
<dbReference type="KEGG" id="kpd:CW740_00545"/>
<comment type="similarity">
    <text evidence="1">Belongs to the outer membrane OOP (TC 1.B.6) superfamily. OmpA family.</text>
</comment>
<keyword evidence="2" id="KW-0813">Transport</keyword>
<dbReference type="GO" id="GO:0015288">
    <property type="term" value="F:porin activity"/>
    <property type="evidence" value="ECO:0007669"/>
    <property type="project" value="UniProtKB-KW"/>
</dbReference>
<dbReference type="SUPFAM" id="SSF56925">
    <property type="entry name" value="OMPA-like"/>
    <property type="match status" value="1"/>
</dbReference>
<dbReference type="EMBL" id="CP025120">
    <property type="protein sequence ID" value="AUD77801.1"/>
    <property type="molecule type" value="Genomic_DNA"/>
</dbReference>
<dbReference type="InterPro" id="IPR011250">
    <property type="entry name" value="OMP/PagP_B-barrel"/>
</dbReference>
<dbReference type="AlphaFoldDB" id="A0A2K9ARM0"/>
<sequence>MTRKIFKSLILIGSIIFISSTIADDSSFYLGISGGSAQVEGETVQEFGVLPGQSLNDDTDSYGVYAGYKLNDYFGFELEYMDLDDARKTYSLDPDVVYIVAPNDTITTNIQGIKLSSLFEYPFTDGFGIYGKLGVARVTMENDLFIGAAGPGQNLSAYSSDDSEVEIIYGAGLRFELVDRLNLKIEWEKFNANSPTQTATPNLETDVDVTLIGIKLDYLF</sequence>
<evidence type="ECO:0000256" key="2">
    <source>
        <dbReference type="ARBA" id="ARBA00023114"/>
    </source>
</evidence>